<dbReference type="AlphaFoldDB" id="T1FVY8"/>
<evidence type="ECO:0000256" key="1">
    <source>
        <dbReference type="SAM" id="MobiDB-lite"/>
    </source>
</evidence>
<dbReference type="CTD" id="20212984"/>
<feature type="region of interest" description="Disordered" evidence="1">
    <location>
        <begin position="27"/>
        <end position="101"/>
    </location>
</feature>
<dbReference type="EnsemblMetazoa" id="HelroT194348">
    <property type="protein sequence ID" value="HelroP194348"/>
    <property type="gene ID" value="HelroG194348"/>
</dbReference>
<dbReference type="EMBL" id="AMQM01007748">
    <property type="status" value="NOT_ANNOTATED_CDS"/>
    <property type="molecule type" value="Genomic_DNA"/>
</dbReference>
<dbReference type="KEGG" id="hro:HELRODRAFT_194348"/>
<dbReference type="EMBL" id="KB097661">
    <property type="protein sequence ID" value="ESN92203.1"/>
    <property type="molecule type" value="Genomic_DNA"/>
</dbReference>
<name>T1FVY8_HELRO</name>
<evidence type="ECO:0000313" key="3">
    <source>
        <dbReference type="EnsemblMetazoa" id="HelroP194348"/>
    </source>
</evidence>
<organism evidence="3 4">
    <name type="scientific">Helobdella robusta</name>
    <name type="common">Californian leech</name>
    <dbReference type="NCBI Taxonomy" id="6412"/>
    <lineage>
        <taxon>Eukaryota</taxon>
        <taxon>Metazoa</taxon>
        <taxon>Spiralia</taxon>
        <taxon>Lophotrochozoa</taxon>
        <taxon>Annelida</taxon>
        <taxon>Clitellata</taxon>
        <taxon>Hirudinea</taxon>
        <taxon>Rhynchobdellida</taxon>
        <taxon>Glossiphoniidae</taxon>
        <taxon>Helobdella</taxon>
    </lineage>
</organism>
<accession>T1FVY8</accession>
<protein>
    <submittedName>
        <fullName evidence="2 3">Uncharacterized protein</fullName>
    </submittedName>
</protein>
<feature type="compositionally biased region" description="Low complexity" evidence="1">
    <location>
        <begin position="39"/>
        <end position="49"/>
    </location>
</feature>
<feature type="compositionally biased region" description="Acidic residues" evidence="1">
    <location>
        <begin position="138"/>
        <end position="150"/>
    </location>
</feature>
<dbReference type="InParanoid" id="T1FVY8"/>
<dbReference type="RefSeq" id="XP_009029705.1">
    <property type="nucleotide sequence ID" value="XM_009031457.1"/>
</dbReference>
<dbReference type="GeneID" id="20212984"/>
<reference evidence="2 4" key="2">
    <citation type="journal article" date="2013" name="Nature">
        <title>Insights into bilaterian evolution from three spiralian genomes.</title>
        <authorList>
            <person name="Simakov O."/>
            <person name="Marletaz F."/>
            <person name="Cho S.J."/>
            <person name="Edsinger-Gonzales E."/>
            <person name="Havlak P."/>
            <person name="Hellsten U."/>
            <person name="Kuo D.H."/>
            <person name="Larsson T."/>
            <person name="Lv J."/>
            <person name="Arendt D."/>
            <person name="Savage R."/>
            <person name="Osoegawa K."/>
            <person name="de Jong P."/>
            <person name="Grimwood J."/>
            <person name="Chapman J.A."/>
            <person name="Shapiro H."/>
            <person name="Aerts A."/>
            <person name="Otillar R.P."/>
            <person name="Terry A.Y."/>
            <person name="Boore J.L."/>
            <person name="Grigoriev I.V."/>
            <person name="Lindberg D.R."/>
            <person name="Seaver E.C."/>
            <person name="Weisblat D.A."/>
            <person name="Putnam N.H."/>
            <person name="Rokhsar D.S."/>
        </authorList>
    </citation>
    <scope>NUCLEOTIDE SEQUENCE</scope>
</reference>
<evidence type="ECO:0000313" key="4">
    <source>
        <dbReference type="Proteomes" id="UP000015101"/>
    </source>
</evidence>
<reference evidence="3" key="3">
    <citation type="submission" date="2015-06" db="UniProtKB">
        <authorList>
            <consortium name="EnsemblMetazoa"/>
        </authorList>
    </citation>
    <scope>IDENTIFICATION</scope>
</reference>
<reference evidence="4" key="1">
    <citation type="submission" date="2012-12" db="EMBL/GenBank/DDBJ databases">
        <authorList>
            <person name="Hellsten U."/>
            <person name="Grimwood J."/>
            <person name="Chapman J.A."/>
            <person name="Shapiro H."/>
            <person name="Aerts A."/>
            <person name="Otillar R.P."/>
            <person name="Terry A.Y."/>
            <person name="Boore J.L."/>
            <person name="Simakov O."/>
            <person name="Marletaz F."/>
            <person name="Cho S.-J."/>
            <person name="Edsinger-Gonzales E."/>
            <person name="Havlak P."/>
            <person name="Kuo D.-H."/>
            <person name="Larsson T."/>
            <person name="Lv J."/>
            <person name="Arendt D."/>
            <person name="Savage R."/>
            <person name="Osoegawa K."/>
            <person name="de Jong P."/>
            <person name="Lindberg D.R."/>
            <person name="Seaver E.C."/>
            <person name="Weisblat D.A."/>
            <person name="Putnam N.H."/>
            <person name="Grigoriev I.V."/>
            <person name="Rokhsar D.S."/>
        </authorList>
    </citation>
    <scope>NUCLEOTIDE SEQUENCE</scope>
</reference>
<feature type="compositionally biased region" description="Acidic residues" evidence="1">
    <location>
        <begin position="67"/>
        <end position="86"/>
    </location>
</feature>
<gene>
    <name evidence="3" type="primary">20212984</name>
    <name evidence="2" type="ORF">HELRODRAFT_194348</name>
</gene>
<evidence type="ECO:0000313" key="2">
    <source>
        <dbReference type="EMBL" id="ESN92203.1"/>
    </source>
</evidence>
<sequence length="227" mass="25372">MTLNFERPYFRNGLVRCHVSWTTSLYESSSSLPSPPAPSSLVPSSSSSSGDNKDNKYAVTWYPIDCSNDDDVTGDDDDVKDDDEEESRNSTMNDDDDADDDKNIFISYENIFKDFTGKHEAKTTDDDGNNNNSNNNNYDDDTIYDDDDDDGGRHLQWQSVSSISEDNNFTIYDLQFNCRYHVIVRSISGQSATSGKDAITSGNDVISVPSCREIFVQGTLKPICPKK</sequence>
<feature type="region of interest" description="Disordered" evidence="1">
    <location>
        <begin position="119"/>
        <end position="150"/>
    </location>
</feature>
<keyword evidence="4" id="KW-1185">Reference proteome</keyword>
<proteinExistence type="predicted"/>
<dbReference type="Proteomes" id="UP000015101">
    <property type="component" value="Unassembled WGS sequence"/>
</dbReference>
<dbReference type="HOGENOM" id="CLU_1222295_0_0_1"/>